<dbReference type="SUPFAM" id="SSF57716">
    <property type="entry name" value="Glucocorticoid receptor-like (DNA-binding domain)"/>
    <property type="match status" value="1"/>
</dbReference>
<keyword evidence="1" id="KW-0479">Metal-binding</keyword>
<evidence type="ECO:0000259" key="7">
    <source>
        <dbReference type="PROSITE" id="PS50950"/>
    </source>
</evidence>
<dbReference type="GO" id="GO:0008270">
    <property type="term" value="F:zinc ion binding"/>
    <property type="evidence" value="ECO:0007669"/>
    <property type="project" value="UniProtKB-KW"/>
</dbReference>
<evidence type="ECO:0000256" key="2">
    <source>
        <dbReference type="ARBA" id="ARBA00022771"/>
    </source>
</evidence>
<feature type="region of interest" description="Disordered" evidence="6">
    <location>
        <begin position="89"/>
        <end position="108"/>
    </location>
</feature>
<dbReference type="SMART" id="SM00692">
    <property type="entry name" value="DM3"/>
    <property type="match status" value="1"/>
</dbReference>
<organism evidence="8 9">
    <name type="scientific">Helicoverpa armigera</name>
    <name type="common">Cotton bollworm</name>
    <name type="synonym">Heliothis armigera</name>
    <dbReference type="NCBI Taxonomy" id="29058"/>
    <lineage>
        <taxon>Eukaryota</taxon>
        <taxon>Metazoa</taxon>
        <taxon>Ecdysozoa</taxon>
        <taxon>Arthropoda</taxon>
        <taxon>Hexapoda</taxon>
        <taxon>Insecta</taxon>
        <taxon>Pterygota</taxon>
        <taxon>Neoptera</taxon>
        <taxon>Endopterygota</taxon>
        <taxon>Lepidoptera</taxon>
        <taxon>Glossata</taxon>
        <taxon>Ditrysia</taxon>
        <taxon>Noctuoidea</taxon>
        <taxon>Noctuidae</taxon>
        <taxon>Heliothinae</taxon>
        <taxon>Helicoverpa</taxon>
    </lineage>
</organism>
<gene>
    <name evidence="8" type="primary">HaOG208475</name>
    <name evidence="8" type="ORF">B5X24_HaOG208475</name>
</gene>
<dbReference type="Pfam" id="PF05485">
    <property type="entry name" value="THAP"/>
    <property type="match status" value="1"/>
</dbReference>
<evidence type="ECO:0000256" key="5">
    <source>
        <dbReference type="PROSITE-ProRule" id="PRU00309"/>
    </source>
</evidence>
<dbReference type="PROSITE" id="PS50950">
    <property type="entry name" value="ZF_THAP"/>
    <property type="match status" value="1"/>
</dbReference>
<dbReference type="Gene3D" id="6.20.210.20">
    <property type="entry name" value="THAP domain"/>
    <property type="match status" value="1"/>
</dbReference>
<reference evidence="8 9" key="1">
    <citation type="journal article" date="2017" name="BMC Biol.">
        <title>Genomic innovations, transcriptional plasticity and gene loss underlying the evolution and divergence of two highly polyphagous and invasive Helicoverpa pest species.</title>
        <authorList>
            <person name="Pearce S.L."/>
            <person name="Clarke D.F."/>
            <person name="East P.D."/>
            <person name="Elfekih S."/>
            <person name="Gordon K.H."/>
            <person name="Jermiin L.S."/>
            <person name="McGaughran A."/>
            <person name="Oakeshott J.G."/>
            <person name="Papanikolaou A."/>
            <person name="Perera O.P."/>
            <person name="Rane R.V."/>
            <person name="Richards S."/>
            <person name="Tay W.T."/>
            <person name="Walsh T.K."/>
            <person name="Anderson A."/>
            <person name="Anderson C.J."/>
            <person name="Asgari S."/>
            <person name="Board P.G."/>
            <person name="Bretschneider A."/>
            <person name="Campbell P.M."/>
            <person name="Chertemps T."/>
            <person name="Christeller J.T."/>
            <person name="Coppin C.W."/>
            <person name="Downes S.J."/>
            <person name="Duan G."/>
            <person name="Farnsworth C.A."/>
            <person name="Good R.T."/>
            <person name="Han L.B."/>
            <person name="Han Y.C."/>
            <person name="Hatje K."/>
            <person name="Horne I."/>
            <person name="Huang Y.P."/>
            <person name="Hughes D.S."/>
            <person name="Jacquin-Joly E."/>
            <person name="James W."/>
            <person name="Jhangiani S."/>
            <person name="Kollmar M."/>
            <person name="Kuwar S.S."/>
            <person name="Li S."/>
            <person name="Liu N.Y."/>
            <person name="Maibeche M.T."/>
            <person name="Miller J.R."/>
            <person name="Montagne N."/>
            <person name="Perry T."/>
            <person name="Qu J."/>
            <person name="Song S.V."/>
            <person name="Sutton G.G."/>
            <person name="Vogel H."/>
            <person name="Walenz B.P."/>
            <person name="Xu W."/>
            <person name="Zhang H.J."/>
            <person name="Zou Z."/>
            <person name="Batterham P."/>
            <person name="Edwards O.R."/>
            <person name="Feyereisen R."/>
            <person name="Gibbs R.A."/>
            <person name="Heckel D.G."/>
            <person name="McGrath A."/>
            <person name="Robin C."/>
            <person name="Scherer S.E."/>
            <person name="Worley K.C."/>
            <person name="Wu Y.D."/>
        </authorList>
    </citation>
    <scope>NUCLEOTIDE SEQUENCE [LARGE SCALE GENOMIC DNA]</scope>
    <source>
        <strain evidence="8">Harm_GR_Male_#8</strain>
        <tissue evidence="8">Whole organism</tissue>
    </source>
</reference>
<evidence type="ECO:0000256" key="3">
    <source>
        <dbReference type="ARBA" id="ARBA00022833"/>
    </source>
</evidence>
<dbReference type="EMBL" id="KZ150075">
    <property type="protein sequence ID" value="PZC73986.1"/>
    <property type="molecule type" value="Genomic_DNA"/>
</dbReference>
<dbReference type="InterPro" id="IPR006612">
    <property type="entry name" value="THAP_Znf"/>
</dbReference>
<evidence type="ECO:0000313" key="8">
    <source>
        <dbReference type="EMBL" id="PZC73986.1"/>
    </source>
</evidence>
<dbReference type="Proteomes" id="UP000249218">
    <property type="component" value="Unassembled WGS sequence"/>
</dbReference>
<evidence type="ECO:0000256" key="6">
    <source>
        <dbReference type="SAM" id="MobiDB-lite"/>
    </source>
</evidence>
<feature type="compositionally biased region" description="Polar residues" evidence="6">
    <location>
        <begin position="116"/>
        <end position="128"/>
    </location>
</feature>
<keyword evidence="3" id="KW-0862">Zinc</keyword>
<feature type="domain" description="THAP-type" evidence="7">
    <location>
        <begin position="7"/>
        <end position="87"/>
    </location>
</feature>
<keyword evidence="4 5" id="KW-0238">DNA-binding</keyword>
<dbReference type="InterPro" id="IPR038441">
    <property type="entry name" value="THAP_Znf_sf"/>
</dbReference>
<evidence type="ECO:0000313" key="9">
    <source>
        <dbReference type="Proteomes" id="UP000249218"/>
    </source>
</evidence>
<sequence length="172" mass="19314">MCIKKSTSGQLCAVHGCRTSKRNNKLNLSFFSLPKEEDRRKKWTELIGRPDLDTSKAKTTFLCSLHFDPSVIINIPKLHPDALPSRCLPSEAQKEDLHPEPGTASYNCTLMKRPTQEASTQTEYSTAETLKAPAAQSESEKTTATVSTNTPRKRKLKIRSKQLTPKKKKTQE</sequence>
<dbReference type="GO" id="GO:0043565">
    <property type="term" value="F:sequence-specific DNA binding"/>
    <property type="evidence" value="ECO:0007669"/>
    <property type="project" value="InterPro"/>
</dbReference>
<dbReference type="InterPro" id="IPR026516">
    <property type="entry name" value="THAP1/10"/>
</dbReference>
<evidence type="ECO:0000256" key="1">
    <source>
        <dbReference type="ARBA" id="ARBA00022723"/>
    </source>
</evidence>
<feature type="compositionally biased region" description="Basic residues" evidence="6">
    <location>
        <begin position="151"/>
        <end position="172"/>
    </location>
</feature>
<proteinExistence type="predicted"/>
<accession>A0A2W1BM87</accession>
<dbReference type="PANTHER" id="PTHR46600">
    <property type="entry name" value="THAP DOMAIN-CONTAINING"/>
    <property type="match status" value="1"/>
</dbReference>
<keyword evidence="2 5" id="KW-0863">Zinc-finger</keyword>
<feature type="region of interest" description="Disordered" evidence="6">
    <location>
        <begin position="114"/>
        <end position="172"/>
    </location>
</feature>
<dbReference type="SMART" id="SM00980">
    <property type="entry name" value="THAP"/>
    <property type="match status" value="1"/>
</dbReference>
<protein>
    <recommendedName>
        <fullName evidence="7">THAP-type domain-containing protein</fullName>
    </recommendedName>
</protein>
<dbReference type="AlphaFoldDB" id="A0A2W1BM87"/>
<keyword evidence="9" id="KW-1185">Reference proteome</keyword>
<dbReference type="PANTHER" id="PTHR46600:SF11">
    <property type="entry name" value="THAP DOMAIN-CONTAINING PROTEIN 10"/>
    <property type="match status" value="1"/>
</dbReference>
<evidence type="ECO:0000256" key="4">
    <source>
        <dbReference type="ARBA" id="ARBA00023125"/>
    </source>
</evidence>
<name>A0A2W1BM87_HELAM</name>
<dbReference type="OrthoDB" id="8948150at2759"/>